<dbReference type="PROSITE" id="PS01124">
    <property type="entry name" value="HTH_ARAC_FAMILY_2"/>
    <property type="match status" value="1"/>
</dbReference>
<dbReference type="PANTHER" id="PTHR43280">
    <property type="entry name" value="ARAC-FAMILY TRANSCRIPTIONAL REGULATOR"/>
    <property type="match status" value="1"/>
</dbReference>
<dbReference type="GO" id="GO:0003700">
    <property type="term" value="F:DNA-binding transcription factor activity"/>
    <property type="evidence" value="ECO:0007669"/>
    <property type="project" value="InterPro"/>
</dbReference>
<dbReference type="Pfam" id="PF12833">
    <property type="entry name" value="HTH_18"/>
    <property type="match status" value="1"/>
</dbReference>
<dbReference type="PANTHER" id="PTHR43280:SF2">
    <property type="entry name" value="HTH-TYPE TRANSCRIPTIONAL REGULATOR EXSA"/>
    <property type="match status" value="1"/>
</dbReference>
<evidence type="ECO:0000256" key="2">
    <source>
        <dbReference type="ARBA" id="ARBA00023125"/>
    </source>
</evidence>
<dbReference type="Proteomes" id="UP000245412">
    <property type="component" value="Unassembled WGS sequence"/>
</dbReference>
<keyword evidence="3" id="KW-0804">Transcription</keyword>
<organism evidence="5 6">
    <name type="scientific">Murimonas intestini</name>
    <dbReference type="NCBI Taxonomy" id="1337051"/>
    <lineage>
        <taxon>Bacteria</taxon>
        <taxon>Bacillati</taxon>
        <taxon>Bacillota</taxon>
        <taxon>Clostridia</taxon>
        <taxon>Lachnospirales</taxon>
        <taxon>Lachnospiraceae</taxon>
        <taxon>Murimonas</taxon>
    </lineage>
</organism>
<dbReference type="Gene3D" id="2.60.120.10">
    <property type="entry name" value="Jelly Rolls"/>
    <property type="match status" value="1"/>
</dbReference>
<proteinExistence type="predicted"/>
<dbReference type="InterPro" id="IPR009057">
    <property type="entry name" value="Homeodomain-like_sf"/>
</dbReference>
<dbReference type="InterPro" id="IPR014710">
    <property type="entry name" value="RmlC-like_jellyroll"/>
</dbReference>
<protein>
    <submittedName>
        <fullName evidence="5">AraC-like DNA-binding protein</fullName>
    </submittedName>
</protein>
<dbReference type="Gene3D" id="1.10.10.60">
    <property type="entry name" value="Homeodomain-like"/>
    <property type="match status" value="2"/>
</dbReference>
<keyword evidence="1" id="KW-0805">Transcription regulation</keyword>
<comment type="caution">
    <text evidence="5">The sequence shown here is derived from an EMBL/GenBank/DDBJ whole genome shotgun (WGS) entry which is preliminary data.</text>
</comment>
<evidence type="ECO:0000313" key="6">
    <source>
        <dbReference type="Proteomes" id="UP000245412"/>
    </source>
</evidence>
<accession>A0AB73T7J5</accession>
<evidence type="ECO:0000259" key="4">
    <source>
        <dbReference type="PROSITE" id="PS01124"/>
    </source>
</evidence>
<dbReference type="SUPFAM" id="SSF51215">
    <property type="entry name" value="Regulatory protein AraC"/>
    <property type="match status" value="1"/>
</dbReference>
<evidence type="ECO:0000256" key="1">
    <source>
        <dbReference type="ARBA" id="ARBA00023015"/>
    </source>
</evidence>
<reference evidence="5 6" key="1">
    <citation type="submission" date="2018-05" db="EMBL/GenBank/DDBJ databases">
        <authorList>
            <person name="Goeker M."/>
            <person name="Huntemann M."/>
            <person name="Clum A."/>
            <person name="Pillay M."/>
            <person name="Palaniappan K."/>
            <person name="Varghese N."/>
            <person name="Mikhailova N."/>
            <person name="Stamatis D."/>
            <person name="Reddy T."/>
            <person name="Daum C."/>
            <person name="Shapiro N."/>
            <person name="Ivanova N."/>
            <person name="Kyrpides N."/>
            <person name="Woyke T."/>
        </authorList>
    </citation>
    <scope>NUCLEOTIDE SEQUENCE [LARGE SCALE GENOMIC DNA]</scope>
    <source>
        <strain evidence="5 6">DSM 26524</strain>
    </source>
</reference>
<keyword evidence="2" id="KW-0238">DNA-binding</keyword>
<evidence type="ECO:0000313" key="5">
    <source>
        <dbReference type="EMBL" id="PWJ77359.1"/>
    </source>
</evidence>
<name>A0AB73T7J5_9FIRM</name>
<dbReference type="GO" id="GO:0043565">
    <property type="term" value="F:sequence-specific DNA binding"/>
    <property type="evidence" value="ECO:0007669"/>
    <property type="project" value="InterPro"/>
</dbReference>
<dbReference type="Pfam" id="PF07883">
    <property type="entry name" value="Cupin_2"/>
    <property type="match status" value="1"/>
</dbReference>
<gene>
    <name evidence="5" type="ORF">C7383_103203</name>
</gene>
<dbReference type="SUPFAM" id="SSF46689">
    <property type="entry name" value="Homeodomain-like"/>
    <property type="match status" value="2"/>
</dbReference>
<feature type="domain" description="HTH araC/xylS-type" evidence="4">
    <location>
        <begin position="188"/>
        <end position="286"/>
    </location>
</feature>
<dbReference type="InterPro" id="IPR018060">
    <property type="entry name" value="HTH_AraC"/>
</dbReference>
<sequence length="291" mass="34410">MYIKKDETKFDKTYPFHIFRYYSCPGDDTEGQFHWHEFMEVTCVEDGSGCYYVNGQEYQVRAGDLIIFNNVDVHGWKTTEKMQLLVMTFSTEFISDGTHVFDYDYLVPFVERGSNFKNRIGKDEPYTDEIAYTMRQILLEYRERRLGYQLMIKADVLRILTILVRHFQKEEPARELLSVKKTQMKRLDKAFSYIKEHYMEKITLEEVAQVAYMSPNYFSTYFKKVTGKNLRDYLIELRVQKAEELLKNSDKSVLEIAGACGFTNTSNFYRLYKKETGRSPGETRSKVSKKV</sequence>
<dbReference type="AlphaFoldDB" id="A0AB73T7J5"/>
<dbReference type="EMBL" id="QGGY01000003">
    <property type="protein sequence ID" value="PWJ77359.1"/>
    <property type="molecule type" value="Genomic_DNA"/>
</dbReference>
<keyword evidence="6" id="KW-1185">Reference proteome</keyword>
<dbReference type="SMART" id="SM00342">
    <property type="entry name" value="HTH_ARAC"/>
    <property type="match status" value="1"/>
</dbReference>
<evidence type="ECO:0000256" key="3">
    <source>
        <dbReference type="ARBA" id="ARBA00023163"/>
    </source>
</evidence>
<dbReference type="InterPro" id="IPR013096">
    <property type="entry name" value="Cupin_2"/>
</dbReference>
<dbReference type="InterPro" id="IPR037923">
    <property type="entry name" value="HTH-like"/>
</dbReference>
<dbReference type="RefSeq" id="WP_109625461.1">
    <property type="nucleotide sequence ID" value="NZ_JANKBI010000002.1"/>
</dbReference>